<dbReference type="AlphaFoldDB" id="A0A2V1JX73"/>
<keyword evidence="1" id="KW-0472">Membrane</keyword>
<evidence type="ECO:0000313" key="2">
    <source>
        <dbReference type="EMBL" id="PWE87138.1"/>
    </source>
</evidence>
<evidence type="ECO:0000256" key="1">
    <source>
        <dbReference type="SAM" id="Phobius"/>
    </source>
</evidence>
<organism evidence="2 3">
    <name type="scientific">Eubacterium ramulus</name>
    <dbReference type="NCBI Taxonomy" id="39490"/>
    <lineage>
        <taxon>Bacteria</taxon>
        <taxon>Bacillati</taxon>
        <taxon>Bacillota</taxon>
        <taxon>Clostridia</taxon>
        <taxon>Eubacteriales</taxon>
        <taxon>Eubacteriaceae</taxon>
        <taxon>Eubacterium</taxon>
    </lineage>
</organism>
<reference evidence="2 3" key="1">
    <citation type="submission" date="2014-09" db="EMBL/GenBank/DDBJ databases">
        <title>Butyrate-producing bacteria isolated from human gut.</title>
        <authorList>
            <person name="Zhang Q."/>
            <person name="Zhao L."/>
        </authorList>
    </citation>
    <scope>NUCLEOTIDE SEQUENCE [LARGE SCALE GENOMIC DNA]</scope>
    <source>
        <strain evidence="2 3">21</strain>
    </source>
</reference>
<sequence length="89" mass="9620">MSDENKKVVEMETVEDVEVTEVAESKLDKAKAGFKKHGKTIGMVVAGVTLGILGYALGSRKSNGGNYDYDENVVDSYCTVEDVDESPVE</sequence>
<proteinExistence type="predicted"/>
<feature type="transmembrane region" description="Helical" evidence="1">
    <location>
        <begin position="40"/>
        <end position="58"/>
    </location>
</feature>
<keyword evidence="1" id="KW-0812">Transmembrane</keyword>
<accession>A0A2V1JX73</accession>
<gene>
    <name evidence="2" type="ORF">LG34_06340</name>
</gene>
<evidence type="ECO:0000313" key="3">
    <source>
        <dbReference type="Proteomes" id="UP000245288"/>
    </source>
</evidence>
<protein>
    <submittedName>
        <fullName evidence="2">Uncharacterized protein</fullName>
    </submittedName>
</protein>
<name>A0A2V1JX73_EUBRA</name>
<dbReference type="RefSeq" id="WP_109215290.1">
    <property type="nucleotide sequence ID" value="NZ_JRFU01000061.1"/>
</dbReference>
<dbReference type="Proteomes" id="UP000245288">
    <property type="component" value="Unassembled WGS sequence"/>
</dbReference>
<keyword evidence="1" id="KW-1133">Transmembrane helix</keyword>
<comment type="caution">
    <text evidence="2">The sequence shown here is derived from an EMBL/GenBank/DDBJ whole genome shotgun (WGS) entry which is preliminary data.</text>
</comment>
<dbReference type="EMBL" id="JRFU01000061">
    <property type="protein sequence ID" value="PWE87138.1"/>
    <property type="molecule type" value="Genomic_DNA"/>
</dbReference>
<keyword evidence="3" id="KW-1185">Reference proteome</keyword>